<comment type="caution">
    <text evidence="3">The sequence shown here is derived from an EMBL/GenBank/DDBJ whole genome shotgun (WGS) entry which is preliminary data.</text>
</comment>
<evidence type="ECO:0000313" key="4">
    <source>
        <dbReference type="Proteomes" id="UP000037146"/>
    </source>
</evidence>
<feature type="domain" description="Tyr recombinase" evidence="2">
    <location>
        <begin position="1"/>
        <end position="188"/>
    </location>
</feature>
<dbReference type="OrthoDB" id="9788852at2"/>
<sequence>MEFVEPIRDRKKIDAMKKLLGDSPRDHLLFLIGINTAFRVSDLLSLKYSDVMDDKGRLFEHFTLKETKTGKNNKVAMTKGVQKALKEYIKSNYEGNIDEYLFKSRKHGKDGNSQPINRKSAWRIIQQAAEQLGLRNIGSHSLRKTFAYHQYQMGTDIVLLQDMLNHSAPSVTLRYIGITQDQKDRAVKALDL</sequence>
<dbReference type="CDD" id="cd01192">
    <property type="entry name" value="INT_C_like_3"/>
    <property type="match status" value="1"/>
</dbReference>
<dbReference type="SUPFAM" id="SSF56349">
    <property type="entry name" value="DNA breaking-rejoining enzymes"/>
    <property type="match status" value="1"/>
</dbReference>
<dbReference type="GO" id="GO:0015074">
    <property type="term" value="P:DNA integration"/>
    <property type="evidence" value="ECO:0007669"/>
    <property type="project" value="InterPro"/>
</dbReference>
<proteinExistence type="predicted"/>
<gene>
    <name evidence="3" type="ORF">AC625_14375</name>
</gene>
<reference evidence="4" key="1">
    <citation type="submission" date="2015-07" db="EMBL/GenBank/DDBJ databases">
        <title>Genome sequencing project for genomic taxonomy and phylogenomics of Bacillus-like bacteria.</title>
        <authorList>
            <person name="Liu B."/>
            <person name="Wang J."/>
            <person name="Zhu Y."/>
            <person name="Liu G."/>
            <person name="Chen Q."/>
            <person name="Chen Z."/>
            <person name="Lan J."/>
            <person name="Che J."/>
            <person name="Ge C."/>
            <person name="Shi H."/>
            <person name="Pan Z."/>
            <person name="Liu X."/>
        </authorList>
    </citation>
    <scope>NUCLEOTIDE SEQUENCE [LARGE SCALE GENOMIC DNA]</scope>
    <source>
        <strain evidence="4">FJAT-27997</strain>
    </source>
</reference>
<dbReference type="Gene3D" id="1.10.443.10">
    <property type="entry name" value="Intergrase catalytic core"/>
    <property type="match status" value="1"/>
</dbReference>
<dbReference type="InterPro" id="IPR013762">
    <property type="entry name" value="Integrase-like_cat_sf"/>
</dbReference>
<dbReference type="PANTHER" id="PTHR30349">
    <property type="entry name" value="PHAGE INTEGRASE-RELATED"/>
    <property type="match status" value="1"/>
</dbReference>
<dbReference type="RefSeq" id="WP_049681898.1">
    <property type="nucleotide sequence ID" value="NZ_LFZW01000001.1"/>
</dbReference>
<dbReference type="PANTHER" id="PTHR30349:SF82">
    <property type="entry name" value="INTEGRASE_RECOMBINASE YOEC-RELATED"/>
    <property type="match status" value="1"/>
</dbReference>
<dbReference type="InterPro" id="IPR011010">
    <property type="entry name" value="DNA_brk_join_enz"/>
</dbReference>
<evidence type="ECO:0000313" key="3">
    <source>
        <dbReference type="EMBL" id="KMY50544.1"/>
    </source>
</evidence>
<protein>
    <recommendedName>
        <fullName evidence="2">Tyr recombinase domain-containing protein</fullName>
    </recommendedName>
</protein>
<dbReference type="PROSITE" id="PS51898">
    <property type="entry name" value="TYR_RECOMBINASE"/>
    <property type="match status" value="1"/>
</dbReference>
<dbReference type="Pfam" id="PF00589">
    <property type="entry name" value="Phage_integrase"/>
    <property type="match status" value="1"/>
</dbReference>
<dbReference type="InterPro" id="IPR002104">
    <property type="entry name" value="Integrase_catalytic"/>
</dbReference>
<name>A0A0K9GV28_9BACI</name>
<dbReference type="STRING" id="1679170.AC625_14375"/>
<dbReference type="EMBL" id="LFZW01000001">
    <property type="protein sequence ID" value="KMY50544.1"/>
    <property type="molecule type" value="Genomic_DNA"/>
</dbReference>
<evidence type="ECO:0000256" key="1">
    <source>
        <dbReference type="ARBA" id="ARBA00023172"/>
    </source>
</evidence>
<organism evidence="3 4">
    <name type="scientific">Peribacillus loiseleuriae</name>
    <dbReference type="NCBI Taxonomy" id="1679170"/>
    <lineage>
        <taxon>Bacteria</taxon>
        <taxon>Bacillati</taxon>
        <taxon>Bacillota</taxon>
        <taxon>Bacilli</taxon>
        <taxon>Bacillales</taxon>
        <taxon>Bacillaceae</taxon>
        <taxon>Peribacillus</taxon>
    </lineage>
</organism>
<dbReference type="PATRIC" id="fig|1679170.3.peg.3280"/>
<dbReference type="InterPro" id="IPR050090">
    <property type="entry name" value="Tyrosine_recombinase_XerCD"/>
</dbReference>
<dbReference type="GO" id="GO:0006310">
    <property type="term" value="P:DNA recombination"/>
    <property type="evidence" value="ECO:0007669"/>
    <property type="project" value="UniProtKB-KW"/>
</dbReference>
<accession>A0A0K9GV28</accession>
<keyword evidence="1" id="KW-0233">DNA recombination</keyword>
<dbReference type="AlphaFoldDB" id="A0A0K9GV28"/>
<dbReference type="GO" id="GO:0003677">
    <property type="term" value="F:DNA binding"/>
    <property type="evidence" value="ECO:0007669"/>
    <property type="project" value="InterPro"/>
</dbReference>
<evidence type="ECO:0000259" key="2">
    <source>
        <dbReference type="PROSITE" id="PS51898"/>
    </source>
</evidence>
<dbReference type="Proteomes" id="UP000037146">
    <property type="component" value="Unassembled WGS sequence"/>
</dbReference>
<keyword evidence="4" id="KW-1185">Reference proteome</keyword>